<dbReference type="PROSITE" id="PS00198">
    <property type="entry name" value="4FE4S_FER_1"/>
    <property type="match status" value="2"/>
</dbReference>
<dbReference type="InterPro" id="IPR017900">
    <property type="entry name" value="4Fe4S_Fe_S_CS"/>
</dbReference>
<keyword evidence="2 6" id="KW-0479">Metal-binding</keyword>
<gene>
    <name evidence="8" type="ORF">MTY_0877</name>
</gene>
<dbReference type="EC" id="1.1.99.14" evidence="6"/>
<evidence type="ECO:0000256" key="4">
    <source>
        <dbReference type="ARBA" id="ARBA00023004"/>
    </source>
</evidence>
<dbReference type="GO" id="GO:0046872">
    <property type="term" value="F:metal ion binding"/>
    <property type="evidence" value="ECO:0007669"/>
    <property type="project" value="UniProtKB-UniRule"/>
</dbReference>
<dbReference type="GO" id="GO:0051539">
    <property type="term" value="F:4 iron, 4 sulfur cluster binding"/>
    <property type="evidence" value="ECO:0007669"/>
    <property type="project" value="UniProtKB-UniRule"/>
</dbReference>
<keyword evidence="3" id="KW-0677">Repeat</keyword>
<dbReference type="AlphaFoldDB" id="A0A0S6UDP9"/>
<name>A0A0S6UDP9_NEOTH</name>
<dbReference type="PROSITE" id="PS51379">
    <property type="entry name" value="4FE4S_FER_2"/>
    <property type="match status" value="1"/>
</dbReference>
<dbReference type="InterPro" id="IPR017896">
    <property type="entry name" value="4Fe4S_Fe-S-bd"/>
</dbReference>
<organism evidence="8">
    <name type="scientific">Moorella thermoacetica Y72</name>
    <dbReference type="NCBI Taxonomy" id="1325331"/>
    <lineage>
        <taxon>Bacteria</taxon>
        <taxon>Bacillati</taxon>
        <taxon>Bacillota</taxon>
        <taxon>Clostridia</taxon>
        <taxon>Neomoorellales</taxon>
        <taxon>Neomoorellaceae</taxon>
        <taxon>Neomoorella</taxon>
    </lineage>
</organism>
<accession>A0A0S6UDP9</accession>
<keyword evidence="1 6" id="KW-0004">4Fe-4S</keyword>
<evidence type="ECO:0000256" key="2">
    <source>
        <dbReference type="ARBA" id="ARBA00022723"/>
    </source>
</evidence>
<evidence type="ECO:0000256" key="1">
    <source>
        <dbReference type="ARBA" id="ARBA00022485"/>
    </source>
</evidence>
<feature type="domain" description="4Fe-4S ferredoxin-type" evidence="7">
    <location>
        <begin position="6"/>
        <end position="37"/>
    </location>
</feature>
<comment type="cofactor">
    <cofactor evidence="6">
        <name>[4Fe-4S] cluster</name>
        <dbReference type="ChEBI" id="CHEBI:49883"/>
    </cofactor>
    <text evidence="6">Binds 2 [4Fe-4S] clusters.</text>
</comment>
<dbReference type="InterPro" id="IPR012257">
    <property type="entry name" value="Glc_ox_4Fe-4S"/>
</dbReference>
<evidence type="ECO:0000256" key="3">
    <source>
        <dbReference type="ARBA" id="ARBA00022737"/>
    </source>
</evidence>
<dbReference type="RefSeq" id="WP_025773487.1">
    <property type="nucleotide sequence ID" value="NZ_DF238840.1"/>
</dbReference>
<dbReference type="GO" id="GO:0019154">
    <property type="term" value="F:glycolate dehydrogenase activity"/>
    <property type="evidence" value="ECO:0007669"/>
    <property type="project" value="UniProtKB-EC"/>
</dbReference>
<evidence type="ECO:0000256" key="5">
    <source>
        <dbReference type="ARBA" id="ARBA00023014"/>
    </source>
</evidence>
<dbReference type="PANTHER" id="PTHR32479">
    <property type="entry name" value="GLYCOLATE OXIDASE IRON-SULFUR SUBUNIT"/>
    <property type="match status" value="1"/>
</dbReference>
<protein>
    <recommendedName>
        <fullName evidence="6">Glycolate oxidase iron-sulfur subunit</fullName>
        <ecNumber evidence="6">1.1.99.14</ecNumber>
    </recommendedName>
</protein>
<dbReference type="Pfam" id="PF13183">
    <property type="entry name" value="Fer4_8"/>
    <property type="match status" value="1"/>
</dbReference>
<keyword evidence="6" id="KW-0249">Electron transport</keyword>
<dbReference type="Pfam" id="PF02754">
    <property type="entry name" value="CCG"/>
    <property type="match status" value="2"/>
</dbReference>
<comment type="catalytic activity">
    <reaction evidence="6">
        <text>(R)-lactate + A = pyruvate + AH2</text>
        <dbReference type="Rhea" id="RHEA:15089"/>
        <dbReference type="ChEBI" id="CHEBI:13193"/>
        <dbReference type="ChEBI" id="CHEBI:15361"/>
        <dbReference type="ChEBI" id="CHEBI:16004"/>
        <dbReference type="ChEBI" id="CHEBI:17499"/>
    </reaction>
</comment>
<evidence type="ECO:0000256" key="6">
    <source>
        <dbReference type="PIRNR" id="PIRNR000139"/>
    </source>
</evidence>
<proteinExistence type="predicted"/>
<dbReference type="PIRSF" id="PIRSF000139">
    <property type="entry name" value="Glc_ox_4Fe-4S"/>
    <property type="match status" value="1"/>
</dbReference>
<dbReference type="InterPro" id="IPR009051">
    <property type="entry name" value="Helical_ferredxn"/>
</dbReference>
<dbReference type="EMBL" id="DF238840">
    <property type="protein sequence ID" value="GAF25542.1"/>
    <property type="molecule type" value="Genomic_DNA"/>
</dbReference>
<dbReference type="PANTHER" id="PTHR32479:SF20">
    <property type="entry name" value="GLYCOLATE OXIDASE IRON-SULFUR SUBUNIT"/>
    <property type="match status" value="1"/>
</dbReference>
<reference evidence="8" key="1">
    <citation type="journal article" date="2014" name="Gene">
        <title>Genome-guided analysis of transformation efficiency and carbon dioxide assimilation by Moorella thermoacetica Y72.</title>
        <authorList>
            <person name="Tsukahara K."/>
            <person name="Kita A."/>
            <person name="Nakashimada Y."/>
            <person name="Hoshino T."/>
            <person name="Murakami K."/>
        </authorList>
    </citation>
    <scope>NUCLEOTIDE SEQUENCE [LARGE SCALE GENOMIC DNA]</scope>
    <source>
        <strain evidence="8">Y72</strain>
    </source>
</reference>
<dbReference type="Proteomes" id="UP000063718">
    <property type="component" value="Unassembled WGS sequence"/>
</dbReference>
<keyword evidence="6" id="KW-0813">Transport</keyword>
<evidence type="ECO:0000313" key="8">
    <source>
        <dbReference type="EMBL" id="GAF25542.1"/>
    </source>
</evidence>
<dbReference type="InterPro" id="IPR004017">
    <property type="entry name" value="Cys_rich_dom"/>
</dbReference>
<sequence length="423" mass="46794">MSYLDDLALVGEEMAKCMKCGNCQAVCPLYKEILREAAVARGKVQLAYAYLRGEIPATHSLAEKFLFCLTCMACVANCPSGVRVDKVVLAARAAMVREKGLPWLKKVIFQGLKRSWLFDTALKTGRHFQSFALRYRPEIQRCNPRFPIGLELRRVLPPLARRTLREEFPEVIRPVQPRARATFFTGCLENYIYTDIGRAVVNVLLANDIEVIIPRDQHCCGIPTLVHGDVPTAREMAASNLQIFQGYNFDYLVTACATCGEAWKQYYPSLMDNGPLGEVAGQMARKARDINEFLVEIDYRVPTGSLPLKVTYHDPCHLVRGQGISRQPRQILGSISGVEVVEMKNADRCCGSAGSFSLTNYDVSMQVQAHKVAAIKATGAGTVVTACPACRMQLEDGLAQAGLSPRVFHVVQLLEQAYGITAN</sequence>
<comment type="catalytic activity">
    <reaction evidence="6">
        <text>glycolate + A = glyoxylate + AH2</text>
        <dbReference type="Rhea" id="RHEA:21264"/>
        <dbReference type="ChEBI" id="CHEBI:13193"/>
        <dbReference type="ChEBI" id="CHEBI:17499"/>
        <dbReference type="ChEBI" id="CHEBI:29805"/>
        <dbReference type="ChEBI" id="CHEBI:36655"/>
        <dbReference type="EC" id="1.1.99.14"/>
    </reaction>
</comment>
<evidence type="ECO:0000259" key="7">
    <source>
        <dbReference type="PROSITE" id="PS51379"/>
    </source>
</evidence>
<dbReference type="SUPFAM" id="SSF46548">
    <property type="entry name" value="alpha-helical ferredoxin"/>
    <property type="match status" value="1"/>
</dbReference>
<keyword evidence="5 6" id="KW-0411">Iron-sulfur</keyword>
<dbReference type="Gene3D" id="1.10.1060.10">
    <property type="entry name" value="Alpha-helical ferredoxin"/>
    <property type="match status" value="1"/>
</dbReference>
<comment type="function">
    <text evidence="6">Component of a complex that catalyzes the oxidation of glycolate to glyoxylate.</text>
</comment>
<keyword evidence="4 6" id="KW-0408">Iron</keyword>